<dbReference type="InterPro" id="IPR019775">
    <property type="entry name" value="WD40_repeat_CS"/>
</dbReference>
<dbReference type="InterPro" id="IPR020472">
    <property type="entry name" value="WD40_PAC1"/>
</dbReference>
<evidence type="ECO:0000259" key="4">
    <source>
        <dbReference type="PROSITE" id="PS50181"/>
    </source>
</evidence>
<dbReference type="CDD" id="cd00200">
    <property type="entry name" value="WD40"/>
    <property type="match status" value="1"/>
</dbReference>
<dbReference type="SMART" id="SM00320">
    <property type="entry name" value="WD40"/>
    <property type="match status" value="7"/>
</dbReference>
<dbReference type="Pfam" id="PF16856">
    <property type="entry name" value="CDC4_D"/>
    <property type="match status" value="1"/>
</dbReference>
<accession>A0A1E3QXR0</accession>
<feature type="domain" description="F-box" evidence="4">
    <location>
        <begin position="233"/>
        <end position="283"/>
    </location>
</feature>
<dbReference type="Pfam" id="PF12937">
    <property type="entry name" value="F-box-like"/>
    <property type="match status" value="1"/>
</dbReference>
<feature type="repeat" description="WD" evidence="3">
    <location>
        <begin position="460"/>
        <end position="475"/>
    </location>
</feature>
<dbReference type="GO" id="GO:0010992">
    <property type="term" value="P:ubiquitin recycling"/>
    <property type="evidence" value="ECO:0007669"/>
    <property type="project" value="TreeGrafter"/>
</dbReference>
<dbReference type="GO" id="GO:0043130">
    <property type="term" value="F:ubiquitin binding"/>
    <property type="evidence" value="ECO:0007669"/>
    <property type="project" value="TreeGrafter"/>
</dbReference>
<reference evidence="6" key="1">
    <citation type="submission" date="2016-05" db="EMBL/GenBank/DDBJ databases">
        <title>Comparative genomics of biotechnologically important yeasts.</title>
        <authorList>
            <consortium name="DOE Joint Genome Institute"/>
            <person name="Riley R."/>
            <person name="Haridas S."/>
            <person name="Wolfe K.H."/>
            <person name="Lopes M.R."/>
            <person name="Hittinger C.T."/>
            <person name="Goker M."/>
            <person name="Salamov A."/>
            <person name="Wisecaver J."/>
            <person name="Long T.M."/>
            <person name="Aerts A.L."/>
            <person name="Barry K."/>
            <person name="Choi C."/>
            <person name="Clum A."/>
            <person name="Coughlan A.Y."/>
            <person name="Deshpande S."/>
            <person name="Douglass A.P."/>
            <person name="Hanson S.J."/>
            <person name="Klenk H.-P."/>
            <person name="Labutti K."/>
            <person name="Lapidus A."/>
            <person name="Lindquist E."/>
            <person name="Lipzen A."/>
            <person name="Meier-Kolthoff J.P."/>
            <person name="Ohm R.A."/>
            <person name="Otillar R.P."/>
            <person name="Pangilinan J."/>
            <person name="Peng Y."/>
            <person name="Rokas A."/>
            <person name="Rosa C.A."/>
            <person name="Scheuner C."/>
            <person name="Sibirny A.A."/>
            <person name="Slot J.C."/>
            <person name="Stielow J.B."/>
            <person name="Sun H."/>
            <person name="Kurtzman C.P."/>
            <person name="Blackwell M."/>
            <person name="Grigoriev I.V."/>
            <person name="Jeffries T.W."/>
        </authorList>
    </citation>
    <scope>NUCLEOTIDE SEQUENCE [LARGE SCALE GENOMIC DNA]</scope>
    <source>
        <strain evidence="6">NRRL Y-12698</strain>
    </source>
</reference>
<sequence>MPEVPLYPLAHFSAPHSLKQVAGDERLRDLSLNKRCSNLSISPGKQVEVPEDCDDRMLRKRHIDGDSRELLPLDITSPPVSASQSGMIYFLPSEAEETEDPPLKRRLTLKGPAFSMDDSRPVTANPPSAPECMPPPILEPTSEDVYQQLLQPLPSPSASPIQSGVESMSFEQTSSELIHIPSSANEFIHLMANLSLSLLSKGAQNNLIFHMLQRTNRTDLSAFVTILKASLKRDLVAGFPEEVTLKILGLLDHRSLCSASLVCEKWRQLVTKKATADTLWKRLLFSNGFVKHQSEIDAEFAHASQLLTEWGSGQPENLYRLLYKKRQLIHRRWMDPHYQPKRISFPGHSIHVVTCLQYDDRKIISGADDRMINVYSTDNGRLMQALKGHDGGVWALKYIGNTLVSGSTDRTVRIWNIKQGKCTHVFRGHTSTVRCLDILQPTQVGVNAEGLPIIFPPQPLLVTGSRDNTLHVWNLPLTEEDDELPEHPIDVTEHENPYFIKALTGHTSSVRAIAGHGTTVVSGSYDHTIRVWDLVTGVCKFVLRGHSDRIYSTVLDTKRNRCISGSMDATVRIWDLETGECLYVLEGHSSLVGLLELSDDTLVSAAADSSLRVWNPDNGACDVLLRGHSGAITCFQHDEHKVVSGSERMLKLFDIKTGEFVRDLLTDITGGIWQVRFDYRRCVAAVQRKLLDSEVEETVIEILDFSEPINKEDHTDVESEGDQVLYDERPETSQTIATLQLLPASEISDFEMR</sequence>
<dbReference type="SMART" id="SM00256">
    <property type="entry name" value="FBOX"/>
    <property type="match status" value="1"/>
</dbReference>
<feature type="repeat" description="WD" evidence="3">
    <location>
        <begin position="386"/>
        <end position="425"/>
    </location>
</feature>
<dbReference type="PRINTS" id="PR00320">
    <property type="entry name" value="GPROTEINBRPT"/>
</dbReference>
<feature type="repeat" description="WD" evidence="3">
    <location>
        <begin position="503"/>
        <end position="534"/>
    </location>
</feature>
<dbReference type="PANTHER" id="PTHR19849">
    <property type="entry name" value="PHOSPHOLIPASE A-2-ACTIVATING PROTEIN"/>
    <property type="match status" value="1"/>
</dbReference>
<name>A0A1E3QXR0_9ASCO</name>
<dbReference type="PROSITE" id="PS50294">
    <property type="entry name" value="WD_REPEATS_REGION"/>
    <property type="match status" value="4"/>
</dbReference>
<dbReference type="GeneID" id="30145260"/>
<dbReference type="PROSITE" id="PS50181">
    <property type="entry name" value="FBOX"/>
    <property type="match status" value="1"/>
</dbReference>
<protein>
    <recommendedName>
        <fullName evidence="4">F-box domain-containing protein</fullName>
    </recommendedName>
</protein>
<keyword evidence="2" id="KW-0677">Repeat</keyword>
<dbReference type="SUPFAM" id="SSF50978">
    <property type="entry name" value="WD40 repeat-like"/>
    <property type="match status" value="1"/>
</dbReference>
<dbReference type="Proteomes" id="UP000094336">
    <property type="component" value="Unassembled WGS sequence"/>
</dbReference>
<keyword evidence="1 3" id="KW-0853">WD repeat</keyword>
<dbReference type="GO" id="GO:0043161">
    <property type="term" value="P:proteasome-mediated ubiquitin-dependent protein catabolic process"/>
    <property type="evidence" value="ECO:0007669"/>
    <property type="project" value="TreeGrafter"/>
</dbReference>
<dbReference type="RefSeq" id="XP_018987729.1">
    <property type="nucleotide sequence ID" value="XM_019127407.1"/>
</dbReference>
<dbReference type="Gene3D" id="2.130.10.10">
    <property type="entry name" value="YVTN repeat-like/Quinoprotein amine dehydrogenase"/>
    <property type="match status" value="1"/>
</dbReference>
<feature type="repeat" description="WD" evidence="3">
    <location>
        <begin position="585"/>
        <end position="615"/>
    </location>
</feature>
<evidence type="ECO:0000313" key="5">
    <source>
        <dbReference type="EMBL" id="ODQ82401.1"/>
    </source>
</evidence>
<evidence type="ECO:0000313" key="6">
    <source>
        <dbReference type="Proteomes" id="UP000094336"/>
    </source>
</evidence>
<dbReference type="InterPro" id="IPR001810">
    <property type="entry name" value="F-box_dom"/>
</dbReference>
<evidence type="ECO:0000256" key="3">
    <source>
        <dbReference type="PROSITE-ProRule" id="PRU00221"/>
    </source>
</evidence>
<dbReference type="Pfam" id="PF00400">
    <property type="entry name" value="WD40"/>
    <property type="match status" value="7"/>
</dbReference>
<dbReference type="InterPro" id="IPR031740">
    <property type="entry name" value="Cdc4_D"/>
</dbReference>
<dbReference type="InterPro" id="IPR036047">
    <property type="entry name" value="F-box-like_dom_sf"/>
</dbReference>
<dbReference type="SUPFAM" id="SSF81383">
    <property type="entry name" value="F-box domain"/>
    <property type="match status" value="1"/>
</dbReference>
<dbReference type="GO" id="GO:0005737">
    <property type="term" value="C:cytoplasm"/>
    <property type="evidence" value="ECO:0007669"/>
    <property type="project" value="TreeGrafter"/>
</dbReference>
<gene>
    <name evidence="5" type="ORF">BABINDRAFT_159004</name>
</gene>
<dbReference type="AlphaFoldDB" id="A0A1E3QXR0"/>
<dbReference type="InterPro" id="IPR036322">
    <property type="entry name" value="WD40_repeat_dom_sf"/>
</dbReference>
<dbReference type="InterPro" id="IPR015943">
    <property type="entry name" value="WD40/YVTN_repeat-like_dom_sf"/>
</dbReference>
<keyword evidence="6" id="KW-1185">Reference proteome</keyword>
<dbReference type="PROSITE" id="PS00678">
    <property type="entry name" value="WD_REPEATS_1"/>
    <property type="match status" value="3"/>
</dbReference>
<dbReference type="PANTHER" id="PTHR19849:SF1">
    <property type="entry name" value="F-BOX_WD REPEAT-CONTAINING PROTEIN 7"/>
    <property type="match status" value="1"/>
</dbReference>
<proteinExistence type="predicted"/>
<evidence type="ECO:0000256" key="1">
    <source>
        <dbReference type="ARBA" id="ARBA00022574"/>
    </source>
</evidence>
<evidence type="ECO:0000256" key="2">
    <source>
        <dbReference type="ARBA" id="ARBA00022737"/>
    </source>
</evidence>
<dbReference type="EMBL" id="KV454426">
    <property type="protein sequence ID" value="ODQ82401.1"/>
    <property type="molecule type" value="Genomic_DNA"/>
</dbReference>
<organism evidence="5 6">
    <name type="scientific">Babjeviella inositovora NRRL Y-12698</name>
    <dbReference type="NCBI Taxonomy" id="984486"/>
    <lineage>
        <taxon>Eukaryota</taxon>
        <taxon>Fungi</taxon>
        <taxon>Dikarya</taxon>
        <taxon>Ascomycota</taxon>
        <taxon>Saccharomycotina</taxon>
        <taxon>Pichiomycetes</taxon>
        <taxon>Serinales incertae sedis</taxon>
        <taxon>Babjeviella</taxon>
    </lineage>
</organism>
<feature type="repeat" description="WD" evidence="3">
    <location>
        <begin position="543"/>
        <end position="584"/>
    </location>
</feature>
<dbReference type="GO" id="GO:0005634">
    <property type="term" value="C:nucleus"/>
    <property type="evidence" value="ECO:0007669"/>
    <property type="project" value="TreeGrafter"/>
</dbReference>
<dbReference type="OrthoDB" id="190105at2759"/>
<dbReference type="Gene3D" id="1.20.1280.50">
    <property type="match status" value="1"/>
</dbReference>
<dbReference type="PROSITE" id="PS50082">
    <property type="entry name" value="WD_REPEATS_2"/>
    <property type="match status" value="5"/>
</dbReference>
<dbReference type="STRING" id="984486.A0A1E3QXR0"/>
<dbReference type="InterPro" id="IPR001680">
    <property type="entry name" value="WD40_rpt"/>
</dbReference>